<dbReference type="PANTHER" id="PTHR40465:SF1">
    <property type="entry name" value="DUF6534 DOMAIN-CONTAINING PROTEIN"/>
    <property type="match status" value="1"/>
</dbReference>
<feature type="transmembrane region" description="Helical" evidence="1">
    <location>
        <begin position="225"/>
        <end position="248"/>
    </location>
</feature>
<protein>
    <recommendedName>
        <fullName evidence="2">DUF6534 domain-containing protein</fullName>
    </recommendedName>
</protein>
<proteinExistence type="predicted"/>
<dbReference type="EMBL" id="KN834784">
    <property type="protein sequence ID" value="KIK58625.1"/>
    <property type="molecule type" value="Genomic_DNA"/>
</dbReference>
<keyword evidence="4" id="KW-1185">Reference proteome</keyword>
<evidence type="ECO:0000313" key="4">
    <source>
        <dbReference type="Proteomes" id="UP000053593"/>
    </source>
</evidence>
<feature type="transmembrane region" description="Helical" evidence="1">
    <location>
        <begin position="46"/>
        <end position="67"/>
    </location>
</feature>
<feature type="transmembrane region" description="Helical" evidence="1">
    <location>
        <begin position="162"/>
        <end position="179"/>
    </location>
</feature>
<accession>A0A0D0B5K1</accession>
<keyword evidence="1" id="KW-0472">Membrane</keyword>
<keyword evidence="1" id="KW-1133">Transmembrane helix</keyword>
<feature type="transmembrane region" description="Helical" evidence="1">
    <location>
        <begin position="87"/>
        <end position="106"/>
    </location>
</feature>
<dbReference type="Pfam" id="PF20152">
    <property type="entry name" value="DUF6534"/>
    <property type="match status" value="1"/>
</dbReference>
<dbReference type="PANTHER" id="PTHR40465">
    <property type="entry name" value="CHROMOSOME 1, WHOLE GENOME SHOTGUN SEQUENCE"/>
    <property type="match status" value="1"/>
</dbReference>
<feature type="transmembrane region" description="Helical" evidence="1">
    <location>
        <begin position="118"/>
        <end position="142"/>
    </location>
</feature>
<dbReference type="HOGENOM" id="CLU_046025_2_0_1"/>
<organism evidence="3 4">
    <name type="scientific">Collybiopsis luxurians FD-317 M1</name>
    <dbReference type="NCBI Taxonomy" id="944289"/>
    <lineage>
        <taxon>Eukaryota</taxon>
        <taxon>Fungi</taxon>
        <taxon>Dikarya</taxon>
        <taxon>Basidiomycota</taxon>
        <taxon>Agaricomycotina</taxon>
        <taxon>Agaricomycetes</taxon>
        <taxon>Agaricomycetidae</taxon>
        <taxon>Agaricales</taxon>
        <taxon>Marasmiineae</taxon>
        <taxon>Omphalotaceae</taxon>
        <taxon>Collybiopsis</taxon>
        <taxon>Collybiopsis luxurians</taxon>
    </lineage>
</organism>
<keyword evidence="1" id="KW-0812">Transmembrane</keyword>
<name>A0A0D0B5K1_9AGAR</name>
<dbReference type="InterPro" id="IPR045339">
    <property type="entry name" value="DUF6534"/>
</dbReference>
<reference evidence="3 4" key="1">
    <citation type="submission" date="2014-04" db="EMBL/GenBank/DDBJ databases">
        <title>Evolutionary Origins and Diversification of the Mycorrhizal Mutualists.</title>
        <authorList>
            <consortium name="DOE Joint Genome Institute"/>
            <consortium name="Mycorrhizal Genomics Consortium"/>
            <person name="Kohler A."/>
            <person name="Kuo A."/>
            <person name="Nagy L.G."/>
            <person name="Floudas D."/>
            <person name="Copeland A."/>
            <person name="Barry K.W."/>
            <person name="Cichocki N."/>
            <person name="Veneault-Fourrey C."/>
            <person name="LaButti K."/>
            <person name="Lindquist E.A."/>
            <person name="Lipzen A."/>
            <person name="Lundell T."/>
            <person name="Morin E."/>
            <person name="Murat C."/>
            <person name="Riley R."/>
            <person name="Ohm R."/>
            <person name="Sun H."/>
            <person name="Tunlid A."/>
            <person name="Henrissat B."/>
            <person name="Grigoriev I.V."/>
            <person name="Hibbett D.S."/>
            <person name="Martin F."/>
        </authorList>
    </citation>
    <scope>NUCLEOTIDE SEQUENCE [LARGE SCALE GENOMIC DNA]</scope>
    <source>
        <strain evidence="3 4">FD-317 M1</strain>
    </source>
</reference>
<evidence type="ECO:0000259" key="2">
    <source>
        <dbReference type="Pfam" id="PF20152"/>
    </source>
</evidence>
<feature type="transmembrane region" description="Helical" evidence="1">
    <location>
        <begin position="12"/>
        <end position="34"/>
    </location>
</feature>
<feature type="domain" description="DUF6534" evidence="2">
    <location>
        <begin position="165"/>
        <end position="237"/>
    </location>
</feature>
<sequence length="304" mass="33895">MDANVTVIVGPLLIAVMFNTFLYGLCFLQFITYFRLGTRDRLAIKLMISWELLIDTLHTVLSVHILWQFTVDNFNNEAYLLANHWQINITTALTAFACPIQIFLAHRVKKLSGSESGVVYMILLILIFVEWCLSIASSAVTLQAKQFATVLHYVSLVSSCRALTVSTDIAISACLIFYLRKSRNGLSQTDYLVSRFIREAIESGSFASLFAILQIITISVRRDTIIFVVFSIPMGSFMPILVLLGPLLPRVITLSLSPKHHEISPLDRAALGQRSIILLAAASRLSEFGTQRMCEPAQPIAAHD</sequence>
<gene>
    <name evidence="3" type="ORF">GYMLUDRAFT_693480</name>
</gene>
<evidence type="ECO:0000313" key="3">
    <source>
        <dbReference type="EMBL" id="KIK58625.1"/>
    </source>
</evidence>
<dbReference type="Proteomes" id="UP000053593">
    <property type="component" value="Unassembled WGS sequence"/>
</dbReference>
<evidence type="ECO:0000256" key="1">
    <source>
        <dbReference type="SAM" id="Phobius"/>
    </source>
</evidence>
<dbReference type="OrthoDB" id="2562493at2759"/>
<dbReference type="AlphaFoldDB" id="A0A0D0B5K1"/>